<feature type="transmembrane region" description="Helical" evidence="7">
    <location>
        <begin position="129"/>
        <end position="148"/>
    </location>
</feature>
<dbReference type="Proteomes" id="UP001595900">
    <property type="component" value="Unassembled WGS sequence"/>
</dbReference>
<feature type="transmembrane region" description="Helical" evidence="7">
    <location>
        <begin position="58"/>
        <end position="76"/>
    </location>
</feature>
<evidence type="ECO:0000256" key="7">
    <source>
        <dbReference type="SAM" id="Phobius"/>
    </source>
</evidence>
<evidence type="ECO:0000256" key="2">
    <source>
        <dbReference type="ARBA" id="ARBA00008034"/>
    </source>
</evidence>
<feature type="transmembrane region" description="Helical" evidence="7">
    <location>
        <begin position="168"/>
        <end position="197"/>
    </location>
</feature>
<dbReference type="Pfam" id="PF00950">
    <property type="entry name" value="ABC-3"/>
    <property type="match status" value="1"/>
</dbReference>
<feature type="transmembrane region" description="Helical" evidence="7">
    <location>
        <begin position="12"/>
        <end position="29"/>
    </location>
</feature>
<keyword evidence="5 7" id="KW-0472">Membrane</keyword>
<accession>A0ABV8Q9Z9</accession>
<keyword evidence="9" id="KW-1185">Reference proteome</keyword>
<proteinExistence type="inferred from homology"/>
<gene>
    <name evidence="8" type="ORF">ACFOYW_17545</name>
</gene>
<evidence type="ECO:0000256" key="5">
    <source>
        <dbReference type="ARBA" id="ARBA00023136"/>
    </source>
</evidence>
<evidence type="ECO:0000313" key="8">
    <source>
        <dbReference type="EMBL" id="MFC4245176.1"/>
    </source>
</evidence>
<evidence type="ECO:0000313" key="9">
    <source>
        <dbReference type="Proteomes" id="UP001595900"/>
    </source>
</evidence>
<dbReference type="PANTHER" id="PTHR30477:SF0">
    <property type="entry name" value="METAL TRANSPORT SYSTEM MEMBRANE PROTEIN TM_0125-RELATED"/>
    <property type="match status" value="1"/>
</dbReference>
<feature type="transmembrane region" description="Helical" evidence="7">
    <location>
        <begin position="209"/>
        <end position="232"/>
    </location>
</feature>
<protein>
    <submittedName>
        <fullName evidence="8">Metal ABC transporter permease</fullName>
    </submittedName>
</protein>
<name>A0ABV8Q9Z9_9MICO</name>
<evidence type="ECO:0000256" key="6">
    <source>
        <dbReference type="RuleBase" id="RU003943"/>
    </source>
</evidence>
<dbReference type="RefSeq" id="WP_390232055.1">
    <property type="nucleotide sequence ID" value="NZ_JBHSCN010000022.1"/>
</dbReference>
<comment type="caution">
    <text evidence="8">The sequence shown here is derived from an EMBL/GenBank/DDBJ whole genome shotgun (WGS) entry which is preliminary data.</text>
</comment>
<dbReference type="EMBL" id="JBHSCN010000022">
    <property type="protein sequence ID" value="MFC4245176.1"/>
    <property type="molecule type" value="Genomic_DNA"/>
</dbReference>
<dbReference type="InterPro" id="IPR001626">
    <property type="entry name" value="ABC_TroCD"/>
</dbReference>
<evidence type="ECO:0000256" key="3">
    <source>
        <dbReference type="ARBA" id="ARBA00022692"/>
    </source>
</evidence>
<dbReference type="PANTHER" id="PTHR30477">
    <property type="entry name" value="ABC-TRANSPORTER METAL-BINDING PROTEIN"/>
    <property type="match status" value="1"/>
</dbReference>
<keyword evidence="6" id="KW-0813">Transport</keyword>
<comment type="similarity">
    <text evidence="2 6">Belongs to the ABC-3 integral membrane protein family.</text>
</comment>
<dbReference type="InterPro" id="IPR037294">
    <property type="entry name" value="ABC_BtuC-like"/>
</dbReference>
<comment type="subcellular location">
    <subcellularLocation>
        <location evidence="6">Cell membrane</location>
        <topology evidence="6">Multi-pass membrane protein</topology>
    </subcellularLocation>
    <subcellularLocation>
        <location evidence="1">Membrane</location>
        <topology evidence="1">Multi-pass membrane protein</topology>
    </subcellularLocation>
</comment>
<feature type="transmembrane region" description="Helical" evidence="7">
    <location>
        <begin position="238"/>
        <end position="257"/>
    </location>
</feature>
<feature type="transmembrane region" description="Helical" evidence="7">
    <location>
        <begin position="83"/>
        <end position="100"/>
    </location>
</feature>
<evidence type="ECO:0000256" key="4">
    <source>
        <dbReference type="ARBA" id="ARBA00022989"/>
    </source>
</evidence>
<reference evidence="9" key="1">
    <citation type="journal article" date="2019" name="Int. J. Syst. Evol. Microbiol.">
        <title>The Global Catalogue of Microorganisms (GCM) 10K type strain sequencing project: providing services to taxonomists for standard genome sequencing and annotation.</title>
        <authorList>
            <consortium name="The Broad Institute Genomics Platform"/>
            <consortium name="The Broad Institute Genome Sequencing Center for Infectious Disease"/>
            <person name="Wu L."/>
            <person name="Ma J."/>
        </authorList>
    </citation>
    <scope>NUCLEOTIDE SEQUENCE [LARGE SCALE GENOMIC DNA]</scope>
    <source>
        <strain evidence="9">CGMCC 1.10363</strain>
    </source>
</reference>
<sequence>MFAPFMINAWEAGTIVALIAGVVGFFVVLRGNSFLAHAVPHGAFAGAAGAVLVGVDPLIGLGIFAAGGALTISVLGRRARSDVITALALVMMLGLGALFLSRSTEYSAEVFSLLFGQILGVSSVEIVPMVVLGALCLVAVAVLFRPLLTASVVPDMAASRGVSPQAISVVFGLILACATTMSVPIVGALLMFALLVGPPAAARFLTRRPASAIALSVVFALVTIWASIALAYASDWPVGFFVTAISALLYLLGRVAASTRRAARRRGVPRGTALAA</sequence>
<evidence type="ECO:0000256" key="1">
    <source>
        <dbReference type="ARBA" id="ARBA00004141"/>
    </source>
</evidence>
<dbReference type="SUPFAM" id="SSF81345">
    <property type="entry name" value="ABC transporter involved in vitamin B12 uptake, BtuC"/>
    <property type="match status" value="1"/>
</dbReference>
<dbReference type="Gene3D" id="1.10.3470.10">
    <property type="entry name" value="ABC transporter involved in vitamin B12 uptake, BtuC"/>
    <property type="match status" value="1"/>
</dbReference>
<organism evidence="8 9">
    <name type="scientific">Gryllotalpicola reticulitermitis</name>
    <dbReference type="NCBI Taxonomy" id="1184153"/>
    <lineage>
        <taxon>Bacteria</taxon>
        <taxon>Bacillati</taxon>
        <taxon>Actinomycetota</taxon>
        <taxon>Actinomycetes</taxon>
        <taxon>Micrococcales</taxon>
        <taxon>Microbacteriaceae</taxon>
        <taxon>Gryllotalpicola</taxon>
    </lineage>
</organism>
<keyword evidence="3 6" id="KW-0812">Transmembrane</keyword>
<keyword evidence="4 7" id="KW-1133">Transmembrane helix</keyword>